<dbReference type="EMBL" id="FNTH01000001">
    <property type="protein sequence ID" value="SED30056.1"/>
    <property type="molecule type" value="Genomic_DNA"/>
</dbReference>
<organism evidence="1 2">
    <name type="scientific">Bradyrhizobium erythrophlei</name>
    <dbReference type="NCBI Taxonomy" id="1437360"/>
    <lineage>
        <taxon>Bacteria</taxon>
        <taxon>Pseudomonadati</taxon>
        <taxon>Pseudomonadota</taxon>
        <taxon>Alphaproteobacteria</taxon>
        <taxon>Hyphomicrobiales</taxon>
        <taxon>Nitrobacteraceae</taxon>
        <taxon>Bradyrhizobium</taxon>
    </lineage>
</organism>
<dbReference type="AlphaFoldDB" id="A0A1H4ZIJ4"/>
<dbReference type="Proteomes" id="UP000198992">
    <property type="component" value="Unassembled WGS sequence"/>
</dbReference>
<proteinExistence type="predicted"/>
<gene>
    <name evidence="1" type="ORF">SAMN05444164_4374</name>
</gene>
<sequence length="91" mass="10117">MRIAAANFRERLRSCDHLDEAAVVQHQCVAAAQRDGVLEIEQEFEPARPGHCHPPPVPVVEIEHDGVGCRFCPAMLSQDFGCADHRLPQSF</sequence>
<reference evidence="1 2" key="1">
    <citation type="submission" date="2016-10" db="EMBL/GenBank/DDBJ databases">
        <authorList>
            <person name="de Groot N.N."/>
        </authorList>
    </citation>
    <scope>NUCLEOTIDE SEQUENCE [LARGE SCALE GENOMIC DNA]</scope>
    <source>
        <strain evidence="1 2">MT12</strain>
    </source>
</reference>
<accession>A0A1H4ZIJ4</accession>
<evidence type="ECO:0000313" key="1">
    <source>
        <dbReference type="EMBL" id="SED30056.1"/>
    </source>
</evidence>
<protein>
    <submittedName>
        <fullName evidence="1">Uncharacterized protein</fullName>
    </submittedName>
</protein>
<name>A0A1H4ZIJ4_9BRAD</name>
<evidence type="ECO:0000313" key="2">
    <source>
        <dbReference type="Proteomes" id="UP000198992"/>
    </source>
</evidence>
<dbReference type="AntiFam" id="ANF00221">
    <property type="entry name" value="Shadow ORF (opposite ureE)"/>
</dbReference>